<organism evidence="3 4">
    <name type="scientific">Pelagibius litoralis</name>
    <dbReference type="NCBI Taxonomy" id="374515"/>
    <lineage>
        <taxon>Bacteria</taxon>
        <taxon>Pseudomonadati</taxon>
        <taxon>Pseudomonadota</taxon>
        <taxon>Alphaproteobacteria</taxon>
        <taxon>Rhodospirillales</taxon>
        <taxon>Rhodovibrionaceae</taxon>
        <taxon>Pelagibius</taxon>
    </lineage>
</organism>
<evidence type="ECO:0000256" key="1">
    <source>
        <dbReference type="SAM" id="SignalP"/>
    </source>
</evidence>
<evidence type="ECO:0000313" key="4">
    <source>
        <dbReference type="Proteomes" id="UP000761264"/>
    </source>
</evidence>
<evidence type="ECO:0000259" key="2">
    <source>
        <dbReference type="Pfam" id="PF13449"/>
    </source>
</evidence>
<dbReference type="Proteomes" id="UP000761264">
    <property type="component" value="Unassembled WGS sequence"/>
</dbReference>
<keyword evidence="1" id="KW-0732">Signal</keyword>
<dbReference type="PANTHER" id="PTHR46928">
    <property type="entry name" value="MESENCHYME-SPECIFIC CELL SURFACE GLYCOPROTEIN"/>
    <property type="match status" value="1"/>
</dbReference>
<feature type="signal peptide" evidence="1">
    <location>
        <begin position="1"/>
        <end position="27"/>
    </location>
</feature>
<dbReference type="RefSeq" id="WP_167226087.1">
    <property type="nucleotide sequence ID" value="NZ_JAAQPH010000011.1"/>
</dbReference>
<dbReference type="InterPro" id="IPR052956">
    <property type="entry name" value="Mesenchyme-surface_protein"/>
</dbReference>
<dbReference type="Gene3D" id="2.130.10.10">
    <property type="entry name" value="YVTN repeat-like/Quinoprotein amine dehydrogenase"/>
    <property type="match status" value="1"/>
</dbReference>
<proteinExistence type="predicted"/>
<dbReference type="InterPro" id="IPR027372">
    <property type="entry name" value="Phytase-like_dom"/>
</dbReference>
<dbReference type="SUPFAM" id="SSF50969">
    <property type="entry name" value="YVTN repeat-like/Quinoprotein amine dehydrogenase"/>
    <property type="match status" value="1"/>
</dbReference>
<feature type="domain" description="Phytase-like" evidence="2">
    <location>
        <begin position="455"/>
        <end position="718"/>
    </location>
</feature>
<protein>
    <submittedName>
        <fullName evidence="3">Alkaline phosphatase</fullName>
    </submittedName>
</protein>
<feature type="chain" id="PRO_5036964019" evidence="1">
    <location>
        <begin position="28"/>
        <end position="742"/>
    </location>
</feature>
<dbReference type="SUPFAM" id="SSF63829">
    <property type="entry name" value="Calcium-dependent phosphotriesterase"/>
    <property type="match status" value="1"/>
</dbReference>
<accession>A0A967EYU2</accession>
<evidence type="ECO:0000313" key="3">
    <source>
        <dbReference type="EMBL" id="NIA69963.1"/>
    </source>
</evidence>
<reference evidence="3" key="1">
    <citation type="submission" date="2020-03" db="EMBL/GenBank/DDBJ databases">
        <title>Genome of Pelagibius litoralis DSM 21314T.</title>
        <authorList>
            <person name="Wang G."/>
        </authorList>
    </citation>
    <scope>NUCLEOTIDE SEQUENCE</scope>
    <source>
        <strain evidence="3">DSM 21314</strain>
    </source>
</reference>
<dbReference type="Pfam" id="PF13449">
    <property type="entry name" value="Phytase-like"/>
    <property type="match status" value="1"/>
</dbReference>
<dbReference type="InterPro" id="IPR011044">
    <property type="entry name" value="Quino_amine_DH_bsu"/>
</dbReference>
<dbReference type="AlphaFoldDB" id="A0A967EYU2"/>
<name>A0A967EYU2_9PROT</name>
<dbReference type="EMBL" id="JAAQPH010000011">
    <property type="protein sequence ID" value="NIA69963.1"/>
    <property type="molecule type" value="Genomic_DNA"/>
</dbReference>
<dbReference type="PANTHER" id="PTHR46928:SF1">
    <property type="entry name" value="MESENCHYME-SPECIFIC CELL SURFACE GLYCOPROTEIN"/>
    <property type="match status" value="1"/>
</dbReference>
<sequence>MFRPVLAVGLTAGLAWLAPAAMTPATATEPFTRVSSFPIFQNLPEGTDPATETVAEIVTSAMDGNLLVYTDSELEAIGRVDIADPANPKPAGIVMVGGEPTSVAVLGKHAYVGVNTSESYEKPSGHVAVVELDSGRIATTCDVQGQPDSVAISPDGRYLAIAIENERDEDLNEGEIPQLPAGHLASFQVEGDGMLANCAAVTVTDLTGLAEIAPSDPEPEFVSINSLNQAVVTLQENNHLAVVDLARNKVINHFSAGSVDLENADFTKDGVINLSERKEGLRREPDAVAWLDNTRFVTANEGDYEGGSRGFSVFTVDGRIPYDSGTVTERMAVSLGHYPEKRSGKKGSEPEGVAVGSFNGERLVMVGLERANLVGLFREDIANGGMELIQALPSGGVGPEGITTIGERGLIVISNEKDSAEDGLRSTIAIYQQGGDGPLLPQIVSVDGPDGQPIGWGALSGLAAHPSDPAILYAVNDSFYSVAHIYTLDVSAEPARIVAAQAITRDGKPVENLDPEGIAAAPDGSFYVASEGHPDKDRANLILHVLPDGEVAREITLPEVLESAKKRFGLEGVALEGNRLYVVVQREWHDDPKGMTKILTMDLASSTWGVMHYPLDKPESAAGGWVGLSEITALGNGRFAILERDNQAGTDAAIKRVYQVDLSAVTPAAVGAEPPVLSKTLAMDLLPMLQAAKGWTADKVEGFTLAADGQLYAVTDNDGVDGSPGESLFLRLGPVNQLQASR</sequence>
<dbReference type="InterPro" id="IPR015943">
    <property type="entry name" value="WD40/YVTN_repeat-like_dom_sf"/>
</dbReference>
<keyword evidence="4" id="KW-1185">Reference proteome</keyword>
<comment type="caution">
    <text evidence="3">The sequence shown here is derived from an EMBL/GenBank/DDBJ whole genome shotgun (WGS) entry which is preliminary data.</text>
</comment>
<gene>
    <name evidence="3" type="ORF">HBA54_15270</name>
</gene>